<accession>A0A7W4FF70</accession>
<feature type="compositionally biased region" description="Basic and acidic residues" evidence="1">
    <location>
        <begin position="210"/>
        <end position="224"/>
    </location>
</feature>
<reference evidence="2 3" key="1">
    <citation type="submission" date="2020-04" db="EMBL/GenBank/DDBJ databases">
        <title>Description of novel Gluconacetobacter.</title>
        <authorList>
            <person name="Sombolestani A."/>
        </authorList>
    </citation>
    <scope>NUCLEOTIDE SEQUENCE [LARGE SCALE GENOMIC DNA]</scope>
    <source>
        <strain evidence="2 3">LMG 7603</strain>
    </source>
</reference>
<dbReference type="RefSeq" id="WP_183115868.1">
    <property type="nucleotide sequence ID" value="NZ_JABEQG010000016.1"/>
</dbReference>
<evidence type="ECO:0000256" key="1">
    <source>
        <dbReference type="SAM" id="MobiDB-lite"/>
    </source>
</evidence>
<dbReference type="AlphaFoldDB" id="A0A7W4FF70"/>
<evidence type="ECO:0000313" key="2">
    <source>
        <dbReference type="EMBL" id="MBB2156640.1"/>
    </source>
</evidence>
<name>A0A7W4FF70_GLUDI</name>
<protein>
    <submittedName>
        <fullName evidence="2">Uncharacterized protein</fullName>
    </submittedName>
</protein>
<feature type="region of interest" description="Disordered" evidence="1">
    <location>
        <begin position="164"/>
        <end position="344"/>
    </location>
</feature>
<sequence length="525" mass="56119">MSETLTQPVTTSPLDMVLHALQEQQEKVPPEQRGLASELTTLREQLVGNRSLENDPRFCTQVGWLVQDWKRFSGTGEEPNVSPVLAAGLRAMAADLPGLEQPEMKALLTRAGTIADRGLVQEIRHRALETAALSPQEQASIAVAKLIAVLEYRVDQAFAAPAPQVAPGATQATMRPQAPRQSEPVAEPPAPAAAATGPASGRGQTTGSARRPDPEIPGHMDDPGYWKTVENEQASGGQATDPAAAVPGEEGPDREARVRAGDQGRAAQAEAEAPPLRPDLTSGTGPEAPSPKGNAQRDEAPGPQQAAATAPASQAPAQPTQAGRPGITMPRPIAALASYAADRREKADERRIRELGEAIQRDATAVERAVDSLRHAAPDLFDKLEAAAKQSGSTIRDEVTEMRAGGRNEVLRKAFDEKLKDPTYATAYQQVDASGRRLMKSVRNLTMEASQRSIMGTEPVKTGEEIASRAAEKLDGIPGRQEGKSLFDEVSAFVKEVARRLRGFFTRLRGEGPTRDQDSSPTREA</sequence>
<dbReference type="Proteomes" id="UP000550787">
    <property type="component" value="Unassembled WGS sequence"/>
</dbReference>
<feature type="region of interest" description="Disordered" evidence="1">
    <location>
        <begin position="506"/>
        <end position="525"/>
    </location>
</feature>
<feature type="compositionally biased region" description="Basic and acidic residues" evidence="1">
    <location>
        <begin position="508"/>
        <end position="525"/>
    </location>
</feature>
<gene>
    <name evidence="2" type="ORF">HLH33_10015</name>
</gene>
<feature type="compositionally biased region" description="Basic and acidic residues" evidence="1">
    <location>
        <begin position="251"/>
        <end position="262"/>
    </location>
</feature>
<organism evidence="2 3">
    <name type="scientific">Gluconacetobacter diazotrophicus</name>
    <name type="common">Acetobacter diazotrophicus</name>
    <dbReference type="NCBI Taxonomy" id="33996"/>
    <lineage>
        <taxon>Bacteria</taxon>
        <taxon>Pseudomonadati</taxon>
        <taxon>Pseudomonadota</taxon>
        <taxon>Alphaproteobacteria</taxon>
        <taxon>Acetobacterales</taxon>
        <taxon>Acetobacteraceae</taxon>
        <taxon>Gluconacetobacter</taxon>
    </lineage>
</organism>
<evidence type="ECO:0000313" key="3">
    <source>
        <dbReference type="Proteomes" id="UP000550787"/>
    </source>
</evidence>
<proteinExistence type="predicted"/>
<dbReference type="EMBL" id="JABEQG010000016">
    <property type="protein sequence ID" value="MBB2156640.1"/>
    <property type="molecule type" value="Genomic_DNA"/>
</dbReference>
<feature type="compositionally biased region" description="Low complexity" evidence="1">
    <location>
        <begin position="301"/>
        <end position="323"/>
    </location>
</feature>
<comment type="caution">
    <text evidence="2">The sequence shown here is derived from an EMBL/GenBank/DDBJ whole genome shotgun (WGS) entry which is preliminary data.</text>
</comment>